<protein>
    <submittedName>
        <fullName evidence="2">Uncharacterized protein</fullName>
    </submittedName>
</protein>
<keyword evidence="1" id="KW-1133">Transmembrane helix</keyword>
<dbReference type="HOGENOM" id="CLU_3197299_0_0_7"/>
<keyword evidence="1" id="KW-0472">Membrane</keyword>
<name>A7I164_CAMHC</name>
<reference evidence="3" key="1">
    <citation type="submission" date="2007-07" db="EMBL/GenBank/DDBJ databases">
        <title>Complete genome sequence of Campylobacter hominis ATCC BAA-381, a commensal isolated from the human gastrointestinal tract.</title>
        <authorList>
            <person name="Fouts D.E."/>
            <person name="Mongodin E.F."/>
            <person name="Puiu D."/>
            <person name="Sebastian Y."/>
            <person name="Miller W.G."/>
            <person name="Mandrell R.E."/>
            <person name="Nelson K.E."/>
        </authorList>
    </citation>
    <scope>NUCLEOTIDE SEQUENCE [LARGE SCALE GENOMIC DNA]</scope>
    <source>
        <strain evidence="3">ATCC BAA-381 / LMG 19568 / NCTC 13146 / CH001A</strain>
    </source>
</reference>
<dbReference type="Proteomes" id="UP000002407">
    <property type="component" value="Chromosome"/>
</dbReference>
<organism evidence="2 3">
    <name type="scientific">Campylobacter hominis (strain ATCC BAA-381 / DSM 21671 / CCUG 45161 / LMG 19568 / NCTC 13146 / CH001A)</name>
    <dbReference type="NCBI Taxonomy" id="360107"/>
    <lineage>
        <taxon>Bacteria</taxon>
        <taxon>Pseudomonadati</taxon>
        <taxon>Campylobacterota</taxon>
        <taxon>Epsilonproteobacteria</taxon>
        <taxon>Campylobacterales</taxon>
        <taxon>Campylobacteraceae</taxon>
        <taxon>Campylobacter</taxon>
    </lineage>
</organism>
<sequence length="45" mass="5626">MIAVKIRRLFYSYIFRSVFFIMFLKFLNAYKKYYKIIAETTNLIF</sequence>
<proteinExistence type="predicted"/>
<dbReference type="EMBL" id="CP000776">
    <property type="protein sequence ID" value="ABS52276.1"/>
    <property type="molecule type" value="Genomic_DNA"/>
</dbReference>
<keyword evidence="1" id="KW-0812">Transmembrane</keyword>
<evidence type="ECO:0000313" key="3">
    <source>
        <dbReference type="Proteomes" id="UP000002407"/>
    </source>
</evidence>
<evidence type="ECO:0000313" key="2">
    <source>
        <dbReference type="EMBL" id="ABS52276.1"/>
    </source>
</evidence>
<gene>
    <name evidence="2" type="ordered locus">CHAB381_0674</name>
</gene>
<keyword evidence="3" id="KW-1185">Reference proteome</keyword>
<accession>A7I164</accession>
<dbReference type="AlphaFoldDB" id="A7I164"/>
<feature type="transmembrane region" description="Helical" evidence="1">
    <location>
        <begin position="6"/>
        <end position="27"/>
    </location>
</feature>
<evidence type="ECO:0000256" key="1">
    <source>
        <dbReference type="SAM" id="Phobius"/>
    </source>
</evidence>
<dbReference type="KEGG" id="cha:CHAB381_0674"/>